<name>A0A0J9EL65_AJEDA</name>
<protein>
    <submittedName>
        <fullName evidence="2">Uncharacterized protein</fullName>
    </submittedName>
</protein>
<dbReference type="AlphaFoldDB" id="A0A0J9EL65"/>
<evidence type="ECO:0000256" key="1">
    <source>
        <dbReference type="SAM" id="Phobius"/>
    </source>
</evidence>
<keyword evidence="1" id="KW-0812">Transmembrane</keyword>
<proteinExistence type="predicted"/>
<gene>
    <name evidence="2" type="ORF">BDDG_11751</name>
</gene>
<sequence>MKNNPCYLLSVREVCSDAWLASMFLCACINRSVEVNLKASMYLQSTLTTFEIYATRNKNSGKNEGSSVPTHCGAICMHNLMLSVQMVICAISGVLNVFYILNTS</sequence>
<organism evidence="2">
    <name type="scientific">Ajellomyces dermatitidis (strain ATCC 18188 / CBS 674.68)</name>
    <name type="common">Blastomyces dermatitidis</name>
    <dbReference type="NCBI Taxonomy" id="653446"/>
    <lineage>
        <taxon>Eukaryota</taxon>
        <taxon>Fungi</taxon>
        <taxon>Dikarya</taxon>
        <taxon>Ascomycota</taxon>
        <taxon>Pezizomycotina</taxon>
        <taxon>Eurotiomycetes</taxon>
        <taxon>Eurotiomycetidae</taxon>
        <taxon>Onygenales</taxon>
        <taxon>Ajellomycetaceae</taxon>
        <taxon>Blastomyces</taxon>
    </lineage>
</organism>
<reference evidence="2" key="1">
    <citation type="submission" date="2010-03" db="EMBL/GenBank/DDBJ databases">
        <title>Annotation of Blastomyces dermatitidis strain ATCC 18188.</title>
        <authorList>
            <consortium name="The Broad Institute Genome Sequencing Platform"/>
            <consortium name="Broad Institute Genome Sequencing Center for Infectious Disease."/>
            <person name="Cuomo C."/>
            <person name="Klein B."/>
            <person name="Sullivan T."/>
            <person name="Heitman J."/>
            <person name="Young S."/>
            <person name="Zeng Q."/>
            <person name="Gargeya S."/>
            <person name="Alvarado L."/>
            <person name="Berlin A.M."/>
            <person name="Chapman S.B."/>
            <person name="Chen Z."/>
            <person name="Freedman E."/>
            <person name="Gellesch M."/>
            <person name="Goldberg J."/>
            <person name="Griggs A."/>
            <person name="Gujja S."/>
            <person name="Heilman E."/>
            <person name="Heiman D."/>
            <person name="Howarth C."/>
            <person name="Mehta T."/>
            <person name="Neiman D."/>
            <person name="Pearson M."/>
            <person name="Roberts A."/>
            <person name="Saif S."/>
            <person name="Shea T."/>
            <person name="Shenoy N."/>
            <person name="Sisk P."/>
            <person name="Stolte C."/>
            <person name="Sykes S."/>
            <person name="White J."/>
            <person name="Yandava C."/>
            <person name="Haas B."/>
            <person name="Nusbaum C."/>
            <person name="Birren B."/>
        </authorList>
    </citation>
    <scope>NUCLEOTIDE SEQUENCE</scope>
    <source>
        <strain evidence="2">ATCC 18188</strain>
    </source>
</reference>
<dbReference type="EMBL" id="GG749411">
    <property type="protein sequence ID" value="KMW66852.1"/>
    <property type="molecule type" value="Genomic_DNA"/>
</dbReference>
<dbReference type="Proteomes" id="UP000007802">
    <property type="component" value="Unassembled WGS sequence"/>
</dbReference>
<keyword evidence="1" id="KW-1133">Transmembrane helix</keyword>
<dbReference type="PROSITE" id="PS51257">
    <property type="entry name" value="PROKAR_LIPOPROTEIN"/>
    <property type="match status" value="1"/>
</dbReference>
<evidence type="ECO:0000313" key="2">
    <source>
        <dbReference type="EMBL" id="KMW66852.1"/>
    </source>
</evidence>
<feature type="transmembrane region" description="Helical" evidence="1">
    <location>
        <begin position="80"/>
        <end position="101"/>
    </location>
</feature>
<keyword evidence="1" id="KW-0472">Membrane</keyword>
<accession>A0A0J9EL65</accession>